<dbReference type="EMBL" id="JAGPNK010000013">
    <property type="protein sequence ID" value="KAH7309852.1"/>
    <property type="molecule type" value="Genomic_DNA"/>
</dbReference>
<feature type="transmembrane region" description="Helical" evidence="3">
    <location>
        <begin position="44"/>
        <end position="65"/>
    </location>
</feature>
<keyword evidence="3" id="KW-1133">Transmembrane helix</keyword>
<dbReference type="PANTHER" id="PTHR33365">
    <property type="entry name" value="YALI0B05434P"/>
    <property type="match status" value="1"/>
</dbReference>
<protein>
    <recommendedName>
        <fullName evidence="6">Tat pathway signal sequence</fullName>
    </recommendedName>
</protein>
<proteinExistence type="inferred from homology"/>
<evidence type="ECO:0000256" key="3">
    <source>
        <dbReference type="SAM" id="Phobius"/>
    </source>
</evidence>
<evidence type="ECO:0000256" key="2">
    <source>
        <dbReference type="SAM" id="MobiDB-lite"/>
    </source>
</evidence>
<sequence>MTDQYQKQLSPVSLEDEEENTSQESLLEVSIAKLQKKRQTKRRIPLVIAAITCVIVAGVLGFIAGSVSHSARPLQDDIVFAGLGLDRRLSLGHKSNWSTSEVNSVYLQAPGPEVDAAWNELSLEDFEMTTITGEQARALGRDVSLLSKVPEDWGLGPDRYFAQIHVFHLIHCLDEVRKYIHYDHYHLEQFGRTPTPEFVNHKNHCLHMLLENLMCQSSSDVITHNWRKTYHVPLADFDPPRQCRNFDALRTWGKEHAIPDYRSKWASLEVPSDAVVLPAPTPRLY</sequence>
<dbReference type="PANTHER" id="PTHR33365:SF14">
    <property type="entry name" value="TAT PATHWAY SIGNAL SEQUENCE"/>
    <property type="match status" value="1"/>
</dbReference>
<evidence type="ECO:0008006" key="6">
    <source>
        <dbReference type="Google" id="ProtNLM"/>
    </source>
</evidence>
<comment type="caution">
    <text evidence="4">The sequence shown here is derived from an EMBL/GenBank/DDBJ whole genome shotgun (WGS) entry which is preliminary data.</text>
</comment>
<evidence type="ECO:0000313" key="4">
    <source>
        <dbReference type="EMBL" id="KAH7309852.1"/>
    </source>
</evidence>
<evidence type="ECO:0000313" key="5">
    <source>
        <dbReference type="Proteomes" id="UP000813444"/>
    </source>
</evidence>
<keyword evidence="5" id="KW-1185">Reference proteome</keyword>
<feature type="region of interest" description="Disordered" evidence="2">
    <location>
        <begin position="1"/>
        <end position="21"/>
    </location>
</feature>
<evidence type="ECO:0000256" key="1">
    <source>
        <dbReference type="ARBA" id="ARBA00035112"/>
    </source>
</evidence>
<dbReference type="Pfam" id="PF11807">
    <property type="entry name" value="UstYa"/>
    <property type="match status" value="1"/>
</dbReference>
<comment type="similarity">
    <text evidence="1">Belongs to the ustYa family.</text>
</comment>
<keyword evidence="3" id="KW-0812">Transmembrane</keyword>
<dbReference type="GO" id="GO:0043386">
    <property type="term" value="P:mycotoxin biosynthetic process"/>
    <property type="evidence" value="ECO:0007669"/>
    <property type="project" value="InterPro"/>
</dbReference>
<dbReference type="OrthoDB" id="3687641at2759"/>
<name>A0A8K0SJR5_9HYPO</name>
<dbReference type="AlphaFoldDB" id="A0A8K0SJR5"/>
<accession>A0A8K0SJR5</accession>
<organism evidence="4 5">
    <name type="scientific">Stachybotrys elegans</name>
    <dbReference type="NCBI Taxonomy" id="80388"/>
    <lineage>
        <taxon>Eukaryota</taxon>
        <taxon>Fungi</taxon>
        <taxon>Dikarya</taxon>
        <taxon>Ascomycota</taxon>
        <taxon>Pezizomycotina</taxon>
        <taxon>Sordariomycetes</taxon>
        <taxon>Hypocreomycetidae</taxon>
        <taxon>Hypocreales</taxon>
        <taxon>Stachybotryaceae</taxon>
        <taxon>Stachybotrys</taxon>
    </lineage>
</organism>
<keyword evidence="3" id="KW-0472">Membrane</keyword>
<dbReference type="InterPro" id="IPR021765">
    <property type="entry name" value="UstYa-like"/>
</dbReference>
<reference evidence="4" key="1">
    <citation type="journal article" date="2021" name="Nat. Commun.">
        <title>Genetic determinants of endophytism in the Arabidopsis root mycobiome.</title>
        <authorList>
            <person name="Mesny F."/>
            <person name="Miyauchi S."/>
            <person name="Thiergart T."/>
            <person name="Pickel B."/>
            <person name="Atanasova L."/>
            <person name="Karlsson M."/>
            <person name="Huettel B."/>
            <person name="Barry K.W."/>
            <person name="Haridas S."/>
            <person name="Chen C."/>
            <person name="Bauer D."/>
            <person name="Andreopoulos W."/>
            <person name="Pangilinan J."/>
            <person name="LaButti K."/>
            <person name="Riley R."/>
            <person name="Lipzen A."/>
            <person name="Clum A."/>
            <person name="Drula E."/>
            <person name="Henrissat B."/>
            <person name="Kohler A."/>
            <person name="Grigoriev I.V."/>
            <person name="Martin F.M."/>
            <person name="Hacquard S."/>
        </authorList>
    </citation>
    <scope>NUCLEOTIDE SEQUENCE</scope>
    <source>
        <strain evidence="4">MPI-CAGE-CH-0235</strain>
    </source>
</reference>
<gene>
    <name evidence="4" type="ORF">B0I35DRAFT_398008</name>
</gene>
<feature type="compositionally biased region" description="Polar residues" evidence="2">
    <location>
        <begin position="1"/>
        <end position="11"/>
    </location>
</feature>
<dbReference type="Proteomes" id="UP000813444">
    <property type="component" value="Unassembled WGS sequence"/>
</dbReference>